<dbReference type="GO" id="GO:0097035">
    <property type="term" value="P:regulation of membrane lipid distribution"/>
    <property type="evidence" value="ECO:0007669"/>
    <property type="project" value="TreeGrafter"/>
</dbReference>
<keyword evidence="4 5" id="KW-0472">Membrane</keyword>
<name>A0A0P7WQR1_SCLFO</name>
<feature type="transmembrane region" description="Helical" evidence="6">
    <location>
        <begin position="234"/>
        <end position="256"/>
    </location>
</feature>
<reference evidence="8 9" key="1">
    <citation type="submission" date="2015-08" db="EMBL/GenBank/DDBJ databases">
        <title>The genome of the Asian arowana (Scleropages formosus).</title>
        <authorList>
            <person name="Tan M.H."/>
            <person name="Gan H.M."/>
            <person name="Croft L.J."/>
            <person name="Austin C.M."/>
        </authorList>
    </citation>
    <scope>NUCLEOTIDE SEQUENCE [LARGE SCALE GENOMIC DNA]</scope>
    <source>
        <strain evidence="8">Aro1</strain>
    </source>
</reference>
<proteinExistence type="predicted"/>
<evidence type="ECO:0000259" key="7">
    <source>
        <dbReference type="PROSITE" id="PS50922"/>
    </source>
</evidence>
<evidence type="ECO:0000256" key="5">
    <source>
        <dbReference type="PROSITE-ProRule" id="PRU00205"/>
    </source>
</evidence>
<evidence type="ECO:0000313" key="9">
    <source>
        <dbReference type="Proteomes" id="UP000034805"/>
    </source>
</evidence>
<sequence>MDSNAVIMTAGASVGFFKLVNTALKRLPVPESACRNPWKWRNISTSLVHSLITGFWAVLWSVFQLYRLTVTQNVVAGLLSQWQWHNTLLVSYNFCVHPEMAEDLRSTHTVFSHALVSVSIGYFIYDFFDMFLNQKISQAWELLFHHTVVVCCFGLSALTQQFVGFSVVALLVEINSVFLHLRQALRMAGLSGTMPYRLNRALNLGTYVVFRISTLAWMTRWLVLNRSHIPLPSYTVGSLGLAIMTAMNIVLFCRLLRSDVLKVGSEGKREK</sequence>
<evidence type="ECO:0000256" key="1">
    <source>
        <dbReference type="ARBA" id="ARBA00004141"/>
    </source>
</evidence>
<dbReference type="InterPro" id="IPR050846">
    <property type="entry name" value="TLCD"/>
</dbReference>
<feature type="domain" description="TLC" evidence="7">
    <location>
        <begin position="35"/>
        <end position="264"/>
    </location>
</feature>
<evidence type="ECO:0000256" key="3">
    <source>
        <dbReference type="ARBA" id="ARBA00022989"/>
    </source>
</evidence>
<dbReference type="SMART" id="SM00724">
    <property type="entry name" value="TLC"/>
    <property type="match status" value="1"/>
</dbReference>
<comment type="caution">
    <text evidence="8">The sequence shown here is derived from an EMBL/GenBank/DDBJ whole genome shotgun (WGS) entry which is preliminary data.</text>
</comment>
<evidence type="ECO:0000256" key="4">
    <source>
        <dbReference type="ARBA" id="ARBA00023136"/>
    </source>
</evidence>
<dbReference type="PROSITE" id="PS50922">
    <property type="entry name" value="TLC"/>
    <property type="match status" value="1"/>
</dbReference>
<protein>
    <submittedName>
        <fullName evidence="8">TLC domain-containing protein 2-like</fullName>
    </submittedName>
</protein>
<gene>
    <name evidence="8" type="ORF">Z043_117738</name>
</gene>
<feature type="transmembrane region" description="Helical" evidence="6">
    <location>
        <begin position="110"/>
        <end position="128"/>
    </location>
</feature>
<dbReference type="AlphaFoldDB" id="A0A0P7WQR1"/>
<keyword evidence="3 6" id="KW-1133">Transmembrane helix</keyword>
<evidence type="ECO:0000256" key="6">
    <source>
        <dbReference type="SAM" id="Phobius"/>
    </source>
</evidence>
<feature type="transmembrane region" description="Helical" evidence="6">
    <location>
        <begin position="163"/>
        <end position="181"/>
    </location>
</feature>
<comment type="subcellular location">
    <subcellularLocation>
        <location evidence="1">Membrane</location>
        <topology evidence="1">Multi-pass membrane protein</topology>
    </subcellularLocation>
</comment>
<evidence type="ECO:0000256" key="2">
    <source>
        <dbReference type="ARBA" id="ARBA00022692"/>
    </source>
</evidence>
<dbReference type="GO" id="GO:0055091">
    <property type="term" value="P:phospholipid homeostasis"/>
    <property type="evidence" value="ECO:0007669"/>
    <property type="project" value="TreeGrafter"/>
</dbReference>
<feature type="transmembrane region" description="Helical" evidence="6">
    <location>
        <begin position="45"/>
        <end position="63"/>
    </location>
</feature>
<dbReference type="Proteomes" id="UP000034805">
    <property type="component" value="Unassembled WGS sequence"/>
</dbReference>
<dbReference type="InterPro" id="IPR006634">
    <property type="entry name" value="TLC-dom"/>
</dbReference>
<accession>A0A0P7WQR1</accession>
<dbReference type="GO" id="GO:0005886">
    <property type="term" value="C:plasma membrane"/>
    <property type="evidence" value="ECO:0007669"/>
    <property type="project" value="TreeGrafter"/>
</dbReference>
<dbReference type="EMBL" id="JARO02007433">
    <property type="protein sequence ID" value="KPP63958.1"/>
    <property type="molecule type" value="Genomic_DNA"/>
</dbReference>
<evidence type="ECO:0000313" key="8">
    <source>
        <dbReference type="EMBL" id="KPP63958.1"/>
    </source>
</evidence>
<dbReference type="GO" id="GO:0007009">
    <property type="term" value="P:plasma membrane organization"/>
    <property type="evidence" value="ECO:0007669"/>
    <property type="project" value="TreeGrafter"/>
</dbReference>
<dbReference type="PANTHER" id="PTHR13439:SF2">
    <property type="entry name" value="TLC DOMAIN-CONTAINING PROTEIN 2"/>
    <property type="match status" value="1"/>
</dbReference>
<feature type="transmembrane region" description="Helical" evidence="6">
    <location>
        <begin position="140"/>
        <end position="157"/>
    </location>
</feature>
<keyword evidence="2 5" id="KW-0812">Transmembrane</keyword>
<dbReference type="PANTHER" id="PTHR13439">
    <property type="entry name" value="CT120 PROTEIN"/>
    <property type="match status" value="1"/>
</dbReference>
<feature type="transmembrane region" description="Helical" evidence="6">
    <location>
        <begin position="201"/>
        <end position="222"/>
    </location>
</feature>
<organism evidence="8 9">
    <name type="scientific">Scleropages formosus</name>
    <name type="common">Asian bonytongue</name>
    <name type="synonym">Osteoglossum formosum</name>
    <dbReference type="NCBI Taxonomy" id="113540"/>
    <lineage>
        <taxon>Eukaryota</taxon>
        <taxon>Metazoa</taxon>
        <taxon>Chordata</taxon>
        <taxon>Craniata</taxon>
        <taxon>Vertebrata</taxon>
        <taxon>Euteleostomi</taxon>
        <taxon>Actinopterygii</taxon>
        <taxon>Neopterygii</taxon>
        <taxon>Teleostei</taxon>
        <taxon>Osteoglossocephala</taxon>
        <taxon>Osteoglossomorpha</taxon>
        <taxon>Osteoglossiformes</taxon>
        <taxon>Osteoglossidae</taxon>
        <taxon>Scleropages</taxon>
    </lineage>
</organism>
<dbReference type="GO" id="GO:0071709">
    <property type="term" value="P:membrane assembly"/>
    <property type="evidence" value="ECO:0007669"/>
    <property type="project" value="TreeGrafter"/>
</dbReference>
<dbReference type="Pfam" id="PF03798">
    <property type="entry name" value="TRAM_LAG1_CLN8"/>
    <property type="match status" value="1"/>
</dbReference>